<sequence length="303" mass="34236">MSAEALEFLIENPNMIERVCDNAKPFLFLGSNHESVMHYSPHQNVSWQTVYSPWKTGFLQVGLGCICAISKKRGCTRLTSIIPPFTMCSPGAQKLLDELSFIPGAMFCSDIAERLRALLRYAMPRAAENQIMLSPYLRAIFDDGQFGTYTKCSVHFSVHWMPMFRMHPNTLVGGDTNRSHLEYILELDQGYLKLRDMVLETDAVTKETIPNGYQCSVTHHNYQNAENMFVLLAFRWLITMASCLAGSMGIGTDREDISTEWEEIIRYESESESEEQTSPVQPNTILTITTLVALVALVAIITR</sequence>
<reference evidence="2 3" key="1">
    <citation type="journal article" date="2016" name="Genome Biol. Evol.">
        <title>Divergent and convergent evolution of fungal pathogenicity.</title>
        <authorList>
            <person name="Shang Y."/>
            <person name="Xiao G."/>
            <person name="Zheng P."/>
            <person name="Cen K."/>
            <person name="Zhan S."/>
            <person name="Wang C."/>
        </authorList>
    </citation>
    <scope>NUCLEOTIDE SEQUENCE [LARGE SCALE GENOMIC DNA]</scope>
    <source>
        <strain evidence="2 3">ARSEF 2679</strain>
    </source>
</reference>
<protein>
    <submittedName>
        <fullName evidence="2">Uncharacterized protein</fullName>
    </submittedName>
</protein>
<dbReference type="EMBL" id="AZHB01000003">
    <property type="protein sequence ID" value="OAA71252.1"/>
    <property type="molecule type" value="Genomic_DNA"/>
</dbReference>
<evidence type="ECO:0000313" key="3">
    <source>
        <dbReference type="Proteomes" id="UP000076744"/>
    </source>
</evidence>
<dbReference type="GeneID" id="30018095"/>
<organism evidence="2 3">
    <name type="scientific">Cordyceps fumosorosea (strain ARSEF 2679)</name>
    <name type="common">Isaria fumosorosea</name>
    <dbReference type="NCBI Taxonomy" id="1081104"/>
    <lineage>
        <taxon>Eukaryota</taxon>
        <taxon>Fungi</taxon>
        <taxon>Dikarya</taxon>
        <taxon>Ascomycota</taxon>
        <taxon>Pezizomycotina</taxon>
        <taxon>Sordariomycetes</taxon>
        <taxon>Hypocreomycetidae</taxon>
        <taxon>Hypocreales</taxon>
        <taxon>Cordycipitaceae</taxon>
        <taxon>Cordyceps</taxon>
    </lineage>
</organism>
<name>A0A162JMY0_CORFA</name>
<comment type="caution">
    <text evidence="2">The sequence shown here is derived from an EMBL/GenBank/DDBJ whole genome shotgun (WGS) entry which is preliminary data.</text>
</comment>
<gene>
    <name evidence="2" type="ORF">ISF_01803</name>
</gene>
<accession>A0A162JMY0</accession>
<keyword evidence="3" id="KW-1185">Reference proteome</keyword>
<proteinExistence type="predicted"/>
<dbReference type="AlphaFoldDB" id="A0A162JMY0"/>
<keyword evidence="1" id="KW-1133">Transmembrane helix</keyword>
<feature type="transmembrane region" description="Helical" evidence="1">
    <location>
        <begin position="284"/>
        <end position="302"/>
    </location>
</feature>
<evidence type="ECO:0000313" key="2">
    <source>
        <dbReference type="EMBL" id="OAA71252.1"/>
    </source>
</evidence>
<evidence type="ECO:0000256" key="1">
    <source>
        <dbReference type="SAM" id="Phobius"/>
    </source>
</evidence>
<dbReference type="Proteomes" id="UP000076744">
    <property type="component" value="Unassembled WGS sequence"/>
</dbReference>
<feature type="transmembrane region" description="Helical" evidence="1">
    <location>
        <begin position="229"/>
        <end position="250"/>
    </location>
</feature>
<dbReference type="RefSeq" id="XP_018707133.1">
    <property type="nucleotide sequence ID" value="XM_018845410.1"/>
</dbReference>
<keyword evidence="1" id="KW-0472">Membrane</keyword>
<keyword evidence="1" id="KW-0812">Transmembrane</keyword>